<feature type="domain" description="HotDog ACOT-type" evidence="5">
    <location>
        <begin position="60"/>
        <end position="224"/>
    </location>
</feature>
<dbReference type="GO" id="GO:0005739">
    <property type="term" value="C:mitochondrion"/>
    <property type="evidence" value="ECO:0007669"/>
    <property type="project" value="TreeGrafter"/>
</dbReference>
<dbReference type="SUPFAM" id="SSF54637">
    <property type="entry name" value="Thioesterase/thiol ester dehydrase-isomerase"/>
    <property type="match status" value="2"/>
</dbReference>
<dbReference type="Proteomes" id="UP000036681">
    <property type="component" value="Unplaced"/>
</dbReference>
<keyword evidence="3" id="KW-0378">Hydrolase</keyword>
<accession>A0A0M3IPJ3</accession>
<dbReference type="InterPro" id="IPR029069">
    <property type="entry name" value="HotDog_dom_sf"/>
</dbReference>
<dbReference type="AlphaFoldDB" id="A0A0M3IPJ3"/>
<dbReference type="PANTHER" id="PTHR12655:SF0">
    <property type="entry name" value="ACYL-COENZYME A THIOESTERASE 9, MITOCHONDRIAL"/>
    <property type="match status" value="1"/>
</dbReference>
<reference evidence="7" key="1">
    <citation type="submission" date="2017-02" db="UniProtKB">
        <authorList>
            <consortium name="WormBaseParasite"/>
        </authorList>
    </citation>
    <scope>IDENTIFICATION</scope>
</reference>
<evidence type="ECO:0000256" key="2">
    <source>
        <dbReference type="ARBA" id="ARBA00022737"/>
    </source>
</evidence>
<dbReference type="GO" id="GO:0006637">
    <property type="term" value="P:acyl-CoA metabolic process"/>
    <property type="evidence" value="ECO:0007669"/>
    <property type="project" value="TreeGrafter"/>
</dbReference>
<evidence type="ECO:0000256" key="3">
    <source>
        <dbReference type="ARBA" id="ARBA00022801"/>
    </source>
</evidence>
<protein>
    <submittedName>
        <fullName evidence="7">HotDog ACOT-type domain-containing protein</fullName>
    </submittedName>
</protein>
<evidence type="ECO:0000256" key="1">
    <source>
        <dbReference type="ARBA" id="ARBA00010458"/>
    </source>
</evidence>
<evidence type="ECO:0000256" key="4">
    <source>
        <dbReference type="ARBA" id="ARBA00022946"/>
    </source>
</evidence>
<evidence type="ECO:0000313" key="6">
    <source>
        <dbReference type="Proteomes" id="UP000036681"/>
    </source>
</evidence>
<dbReference type="WBParaSite" id="ALUE_0002067101-mRNA-1">
    <property type="protein sequence ID" value="ALUE_0002067101-mRNA-1"/>
    <property type="gene ID" value="ALUE_0002067101"/>
</dbReference>
<name>A0A0M3IPJ3_ASCLU</name>
<organism evidence="6 7">
    <name type="scientific">Ascaris lumbricoides</name>
    <name type="common">Giant roundworm</name>
    <dbReference type="NCBI Taxonomy" id="6252"/>
    <lineage>
        <taxon>Eukaryota</taxon>
        <taxon>Metazoa</taxon>
        <taxon>Ecdysozoa</taxon>
        <taxon>Nematoda</taxon>
        <taxon>Chromadorea</taxon>
        <taxon>Rhabditida</taxon>
        <taxon>Spirurina</taxon>
        <taxon>Ascaridomorpha</taxon>
        <taxon>Ascaridoidea</taxon>
        <taxon>Ascarididae</taxon>
        <taxon>Ascaris</taxon>
    </lineage>
</organism>
<dbReference type="Gene3D" id="3.10.129.10">
    <property type="entry name" value="Hotdog Thioesterase"/>
    <property type="match status" value="2"/>
</dbReference>
<dbReference type="GO" id="GO:0047617">
    <property type="term" value="F:fatty acyl-CoA hydrolase activity"/>
    <property type="evidence" value="ECO:0007669"/>
    <property type="project" value="TreeGrafter"/>
</dbReference>
<keyword evidence="4" id="KW-0809">Transit peptide</keyword>
<dbReference type="PROSITE" id="PS51770">
    <property type="entry name" value="HOTDOG_ACOT"/>
    <property type="match status" value="1"/>
</dbReference>
<sequence length="280" mass="32175">MMASSIIHIARRFQSTLRPKTIQYVRDALQRHVSALMKMPPNSGEANLPPRTMSESRDLAIIPLASDKSMQLQYINWRQLVRFGVVLEDLDTFAAYLVYRHNQGGAPMGQPYHQPMSIVTACVDNIQINEDHNITPDWDIYMQGNVTWVGRSSIEVSMELWQDVNVEINEDHNITPDWDIYMQGNVTWVGRSSIEVSMELWQDVNGQRSDYLNARFVMVARDPSATRSLPLAPLKTTSEEEEKIIERGESKLLPLTTNLPHIHPVYILYFHFYALNDSTK</sequence>
<keyword evidence="6" id="KW-1185">Reference proteome</keyword>
<keyword evidence="2" id="KW-0677">Repeat</keyword>
<dbReference type="InterPro" id="IPR033120">
    <property type="entry name" value="HOTDOG_ACOT"/>
</dbReference>
<comment type="similarity">
    <text evidence="1">Belongs to the acyl coenzyme A hydrolase family.</text>
</comment>
<proteinExistence type="inferred from homology"/>
<dbReference type="PANTHER" id="PTHR12655">
    <property type="entry name" value="ACYL-COA THIOESTERASE"/>
    <property type="match status" value="1"/>
</dbReference>
<evidence type="ECO:0000259" key="5">
    <source>
        <dbReference type="PROSITE" id="PS51770"/>
    </source>
</evidence>
<evidence type="ECO:0000313" key="7">
    <source>
        <dbReference type="WBParaSite" id="ALUE_0002067101-mRNA-1"/>
    </source>
</evidence>